<proteinExistence type="predicted"/>
<reference evidence="1" key="1">
    <citation type="submission" date="2015-12" db="EMBL/GenBank/DDBJ databases">
        <title>Update maize B73 reference genome by single molecule sequencing technologies.</title>
        <authorList>
            <consortium name="Maize Genome Sequencing Project"/>
            <person name="Ware D."/>
        </authorList>
    </citation>
    <scope>NUCLEOTIDE SEQUENCE [LARGE SCALE GENOMIC DNA]</scope>
    <source>
        <tissue evidence="1">Seedling</tissue>
    </source>
</reference>
<dbReference type="AlphaFoldDB" id="A0A1D6EWK2"/>
<dbReference type="EMBL" id="CM007648">
    <property type="protein sequence ID" value="ONM23893.1"/>
    <property type="molecule type" value="Genomic_DNA"/>
</dbReference>
<accession>A0A1D6EWK2</accession>
<organism evidence="1">
    <name type="scientific">Zea mays</name>
    <name type="common">Maize</name>
    <dbReference type="NCBI Taxonomy" id="4577"/>
    <lineage>
        <taxon>Eukaryota</taxon>
        <taxon>Viridiplantae</taxon>
        <taxon>Streptophyta</taxon>
        <taxon>Embryophyta</taxon>
        <taxon>Tracheophyta</taxon>
        <taxon>Spermatophyta</taxon>
        <taxon>Magnoliopsida</taxon>
        <taxon>Liliopsida</taxon>
        <taxon>Poales</taxon>
        <taxon>Poaceae</taxon>
        <taxon>PACMAD clade</taxon>
        <taxon>Panicoideae</taxon>
        <taxon>Andropogonodae</taxon>
        <taxon>Andropogoneae</taxon>
        <taxon>Tripsacinae</taxon>
        <taxon>Zea</taxon>
    </lineage>
</organism>
<name>A0A1D6EWK2_MAIZE</name>
<gene>
    <name evidence="1" type="ORF">ZEAMMB73_Zm00001d006453</name>
</gene>
<protein>
    <submittedName>
        <fullName evidence="1">Protein LAZ1</fullName>
    </submittedName>
</protein>
<evidence type="ECO:0000313" key="1">
    <source>
        <dbReference type="EMBL" id="ONM23893.1"/>
    </source>
</evidence>
<sequence>MLLQLFPISLLSPRTLPSSSLSPTSSILGNSFVTTSFYIFIIIHRAIHISSHGFQPKKRNSLTGLLHLFAKQRPLFHGIHLPHQLLDGQHHLLPTRFTLLGFHGESLDHQPGLC</sequence>